<dbReference type="GO" id="GO:0016887">
    <property type="term" value="F:ATP hydrolysis activity"/>
    <property type="evidence" value="ECO:0007669"/>
    <property type="project" value="InterPro"/>
</dbReference>
<evidence type="ECO:0000313" key="3">
    <source>
        <dbReference type="EMBL" id="BDI33281.1"/>
    </source>
</evidence>
<evidence type="ECO:0000259" key="2">
    <source>
        <dbReference type="Pfam" id="PF13304"/>
    </source>
</evidence>
<feature type="compositionally biased region" description="Basic and acidic residues" evidence="1">
    <location>
        <begin position="389"/>
        <end position="402"/>
    </location>
</feature>
<dbReference type="Pfam" id="PF13304">
    <property type="entry name" value="AAA_21"/>
    <property type="match status" value="1"/>
</dbReference>
<dbReference type="PANTHER" id="PTHR32182:SF25">
    <property type="entry name" value="SLR1056 PROTEIN"/>
    <property type="match status" value="1"/>
</dbReference>
<dbReference type="InterPro" id="IPR014555">
    <property type="entry name" value="RecF-like"/>
</dbReference>
<gene>
    <name evidence="3" type="ORF">CCAX7_53320</name>
</gene>
<reference evidence="3 4" key="1">
    <citation type="journal article" date="2019" name="Int. J. Syst. Evol. Microbiol.">
        <title>Capsulimonas corticalis gen. nov., sp. nov., an aerobic capsulated bacterium, of a novel bacterial order, Capsulimonadales ord. nov., of the class Armatimonadia of the phylum Armatimonadetes.</title>
        <authorList>
            <person name="Li J."/>
            <person name="Kudo C."/>
            <person name="Tonouchi A."/>
        </authorList>
    </citation>
    <scope>NUCLEOTIDE SEQUENCE [LARGE SCALE GENOMIC DNA]</scope>
    <source>
        <strain evidence="3 4">AX-7</strain>
    </source>
</reference>
<dbReference type="Proteomes" id="UP000287394">
    <property type="component" value="Chromosome"/>
</dbReference>
<feature type="region of interest" description="Disordered" evidence="1">
    <location>
        <begin position="377"/>
        <end position="402"/>
    </location>
</feature>
<dbReference type="GO" id="GO:0006302">
    <property type="term" value="P:double-strand break repair"/>
    <property type="evidence" value="ECO:0007669"/>
    <property type="project" value="TreeGrafter"/>
</dbReference>
<dbReference type="KEGG" id="ccot:CCAX7_53320"/>
<dbReference type="PIRSF" id="PIRSF029347">
    <property type="entry name" value="RecF"/>
    <property type="match status" value="1"/>
</dbReference>
<dbReference type="PANTHER" id="PTHR32182">
    <property type="entry name" value="DNA REPLICATION AND REPAIR PROTEIN RECF"/>
    <property type="match status" value="1"/>
</dbReference>
<accession>A0A9N7QG84</accession>
<proteinExistence type="predicted"/>
<sequence>MWKPGNLNIIIGPNASGKSNILRLLELIQTSVWGMMEDIIQNSGGMLSILWDGQDRDLAIIISLSEDSNELKATISYSLELKRIGKSNAYTIFDEAIAHILPSNHEDDWTVPRILHRRSTDAFYSDDDDEKVELQGGEILSSSETLLSRVRAFPKISILIDRVAQNLNNYEIYPELRLDQLAPVRQPVVSRFEERLDPDGQNLTSVLHTVYESDLAFQENIDRAMTAAFGDDYRGLAFPPAGTQRVELSLRWKSLSRPQPAAVLSDGTLRFLFLITALSLPKLPSLICIDEPETGLHPSMLPIIAEYAANAAQRTQVVLTTHSVQFLDAFSEYNPTTTVAQLKDGETKLVTLDGEKLAYWLREYSLGALFGSGELENMAQDALEEEEEAGSHERESVGEDAE</sequence>
<evidence type="ECO:0000256" key="1">
    <source>
        <dbReference type="SAM" id="MobiDB-lite"/>
    </source>
</evidence>
<dbReference type="AlphaFoldDB" id="A0A9N7QG84"/>
<dbReference type="GO" id="GO:0000731">
    <property type="term" value="P:DNA synthesis involved in DNA repair"/>
    <property type="evidence" value="ECO:0007669"/>
    <property type="project" value="TreeGrafter"/>
</dbReference>
<feature type="domain" description="ATPase AAA-type core" evidence="2">
    <location>
        <begin position="7"/>
        <end position="328"/>
    </location>
</feature>
<dbReference type="InterPro" id="IPR027417">
    <property type="entry name" value="P-loop_NTPase"/>
</dbReference>
<dbReference type="Gene3D" id="3.40.50.300">
    <property type="entry name" value="P-loop containing nucleotide triphosphate hydrolases"/>
    <property type="match status" value="1"/>
</dbReference>
<dbReference type="SUPFAM" id="SSF52540">
    <property type="entry name" value="P-loop containing nucleoside triphosphate hydrolases"/>
    <property type="match status" value="1"/>
</dbReference>
<dbReference type="EMBL" id="AP025739">
    <property type="protein sequence ID" value="BDI33281.1"/>
    <property type="molecule type" value="Genomic_DNA"/>
</dbReference>
<protein>
    <submittedName>
        <fullName evidence="3">Chromosome segregation protein SMC</fullName>
    </submittedName>
</protein>
<organism evidence="3 4">
    <name type="scientific">Capsulimonas corticalis</name>
    <dbReference type="NCBI Taxonomy" id="2219043"/>
    <lineage>
        <taxon>Bacteria</taxon>
        <taxon>Bacillati</taxon>
        <taxon>Armatimonadota</taxon>
        <taxon>Armatimonadia</taxon>
        <taxon>Capsulimonadales</taxon>
        <taxon>Capsulimonadaceae</taxon>
        <taxon>Capsulimonas</taxon>
    </lineage>
</organism>
<name>A0A9N7QG84_9BACT</name>
<dbReference type="GO" id="GO:0005524">
    <property type="term" value="F:ATP binding"/>
    <property type="evidence" value="ECO:0007669"/>
    <property type="project" value="InterPro"/>
</dbReference>
<dbReference type="CDD" id="cd00267">
    <property type="entry name" value="ABC_ATPase"/>
    <property type="match status" value="1"/>
</dbReference>
<evidence type="ECO:0000313" key="4">
    <source>
        <dbReference type="Proteomes" id="UP000287394"/>
    </source>
</evidence>
<keyword evidence="4" id="KW-1185">Reference proteome</keyword>
<dbReference type="InterPro" id="IPR003959">
    <property type="entry name" value="ATPase_AAA_core"/>
</dbReference>